<accession>A0A150L5M2</accession>
<name>A0A150L5M2_9BACI</name>
<evidence type="ECO:0000256" key="1">
    <source>
        <dbReference type="SAM" id="MobiDB-lite"/>
    </source>
</evidence>
<gene>
    <name evidence="2" type="ORF">B4135_4289</name>
</gene>
<dbReference type="Proteomes" id="UP000075683">
    <property type="component" value="Unassembled WGS sequence"/>
</dbReference>
<dbReference type="AlphaFoldDB" id="A0A150L5M2"/>
<evidence type="ECO:0000313" key="3">
    <source>
        <dbReference type="Proteomes" id="UP000075683"/>
    </source>
</evidence>
<dbReference type="STRING" id="301148.B4135_4289"/>
<proteinExistence type="predicted"/>
<protein>
    <submittedName>
        <fullName evidence="2">Uncharacterized protein</fullName>
    </submittedName>
</protein>
<dbReference type="EMBL" id="LQYT01000147">
    <property type="protein sequence ID" value="KYD07608.1"/>
    <property type="molecule type" value="Genomic_DNA"/>
</dbReference>
<sequence>MAARNGSLGKPDSQGRAAKVSQRFGLDQNLFSLIGKP</sequence>
<comment type="caution">
    <text evidence="2">The sequence shown here is derived from an EMBL/GenBank/DDBJ whole genome shotgun (WGS) entry which is preliminary data.</text>
</comment>
<organism evidence="2 3">
    <name type="scientific">Caldibacillus debilis</name>
    <dbReference type="NCBI Taxonomy" id="301148"/>
    <lineage>
        <taxon>Bacteria</taxon>
        <taxon>Bacillati</taxon>
        <taxon>Bacillota</taxon>
        <taxon>Bacilli</taxon>
        <taxon>Bacillales</taxon>
        <taxon>Bacillaceae</taxon>
        <taxon>Caldibacillus</taxon>
    </lineage>
</organism>
<reference evidence="2 3" key="1">
    <citation type="submission" date="2016-01" db="EMBL/GenBank/DDBJ databases">
        <title>Draft Genome Sequences of Seven Thermophilic Sporeformers Isolated from Foods.</title>
        <authorList>
            <person name="Berendsen E.M."/>
            <person name="Wells-Bennik M.H."/>
            <person name="Krawcyk A.O."/>
            <person name="De Jong A."/>
            <person name="Holsappel S."/>
            <person name="Eijlander R.T."/>
            <person name="Kuipers O.P."/>
        </authorList>
    </citation>
    <scope>NUCLEOTIDE SEQUENCE [LARGE SCALE GENOMIC DNA]</scope>
    <source>
        <strain evidence="2 3">B4135</strain>
    </source>
</reference>
<evidence type="ECO:0000313" key="2">
    <source>
        <dbReference type="EMBL" id="KYD07608.1"/>
    </source>
</evidence>
<feature type="region of interest" description="Disordered" evidence="1">
    <location>
        <begin position="1"/>
        <end position="21"/>
    </location>
</feature>